<keyword evidence="5 8" id="KW-0812">Transmembrane</keyword>
<feature type="transmembrane region" description="Helical" evidence="8">
    <location>
        <begin position="295"/>
        <end position="315"/>
    </location>
</feature>
<evidence type="ECO:0000256" key="3">
    <source>
        <dbReference type="ARBA" id="ARBA00022448"/>
    </source>
</evidence>
<evidence type="ECO:0000256" key="1">
    <source>
        <dbReference type="ARBA" id="ARBA00004651"/>
    </source>
</evidence>
<keyword evidence="7 8" id="KW-0472">Membrane</keyword>
<comment type="subcellular location">
    <subcellularLocation>
        <location evidence="1">Cell membrane</location>
        <topology evidence="1">Multi-pass membrane protein</topology>
    </subcellularLocation>
</comment>
<keyword evidence="4" id="KW-1003">Cell membrane</keyword>
<accession>A0ABS2GDA7</accession>
<evidence type="ECO:0000256" key="6">
    <source>
        <dbReference type="ARBA" id="ARBA00022989"/>
    </source>
</evidence>
<feature type="transmembrane region" description="Helical" evidence="8">
    <location>
        <begin position="228"/>
        <end position="246"/>
    </location>
</feature>
<feature type="transmembrane region" description="Helical" evidence="8">
    <location>
        <begin position="160"/>
        <end position="181"/>
    </location>
</feature>
<reference evidence="10 11" key="1">
    <citation type="journal article" date="2021" name="Sci. Rep.">
        <title>The distribution of antibiotic resistance genes in chicken gut microbiota commensals.</title>
        <authorList>
            <person name="Juricova H."/>
            <person name="Matiasovicova J."/>
            <person name="Kubasova T."/>
            <person name="Cejkova D."/>
            <person name="Rychlik I."/>
        </authorList>
    </citation>
    <scope>NUCLEOTIDE SEQUENCE [LARGE SCALE GENOMIC DNA]</scope>
    <source>
        <strain evidence="10 11">An537</strain>
    </source>
</reference>
<dbReference type="RefSeq" id="WP_275114250.1">
    <property type="nucleotide sequence ID" value="NZ_CAUGKU010000001.1"/>
</dbReference>
<comment type="similarity">
    <text evidence="2">Belongs to the peptide transporter carbon starvation (CstA) (TC 2.A.114) family.</text>
</comment>
<feature type="domain" description="CstA N-terminal" evidence="9">
    <location>
        <begin position="4"/>
        <end position="541"/>
    </location>
</feature>
<sequence length="617" mass="66863">MEMNGLYLVIVSACVLMIAYRLYGAFIAAKVLTVNKYRVTPAVAINDGVDYVPTNKWVTFGQHFAAIAGAGPLVGPVIAAQFGYLPGVLWILIGSVLAGAVHDFVLLFASVRYNGKSIADIAKGEISSVAGIGTMLATLFLLIITMAGMAAVVANSLENSPWGFFTVSMTIPIAVFIGIYLRWLRPGKIREATIIGVAMILAAVFYGPDVAASSWAPYFTYDRQSIEVMLAVYSFFAAALPVWLLLAPRGYLSTYMKVGTIGALALGIIVVMPVIHMPAFSDYVWGGGPVLSGSAIPFVFITIACGALSGFHATVSTGTTPKMITNEKEMLPIGYGAMLTEAFIAMMALIAATSLNPNDYFAINSTAETFSALGLSVHELPQLSQMVGEDLMHRPGGAVSLAVGMAHIFSKIPSMAQLMGYWYHFCIMFEALFILTLIDTGTRVSRYMVQELLGFAFPKMRDAHWTPGVYIASFLVCVTWGYLVLQGNIGTIWPLFGVSNQLLATMGLAIGTTVIMRLGHQRYAWVTAIPCVFIAVITVMADYQNVFGSYMPQGKYMLVVVSIIMFALVALVMVEAVRSWIRLAKEKPDYRTSKEIEEETLESMDPGMVANMEVGRD</sequence>
<feature type="transmembrane region" description="Helical" evidence="8">
    <location>
        <begin position="64"/>
        <end position="82"/>
    </location>
</feature>
<evidence type="ECO:0000256" key="7">
    <source>
        <dbReference type="ARBA" id="ARBA00023136"/>
    </source>
</evidence>
<proteinExistence type="inferred from homology"/>
<feature type="transmembrane region" description="Helical" evidence="8">
    <location>
        <begin position="523"/>
        <end position="544"/>
    </location>
</feature>
<evidence type="ECO:0000256" key="8">
    <source>
        <dbReference type="SAM" id="Phobius"/>
    </source>
</evidence>
<organism evidence="10 11">
    <name type="scientific">Veillonella magna</name>
    <dbReference type="NCBI Taxonomy" id="464322"/>
    <lineage>
        <taxon>Bacteria</taxon>
        <taxon>Bacillati</taxon>
        <taxon>Bacillota</taxon>
        <taxon>Negativicutes</taxon>
        <taxon>Veillonellales</taxon>
        <taxon>Veillonellaceae</taxon>
        <taxon>Veillonella</taxon>
    </lineage>
</organism>
<dbReference type="Proteomes" id="UP000707138">
    <property type="component" value="Unassembled WGS sequence"/>
</dbReference>
<evidence type="ECO:0000256" key="5">
    <source>
        <dbReference type="ARBA" id="ARBA00022692"/>
    </source>
</evidence>
<feature type="transmembrane region" description="Helical" evidence="8">
    <location>
        <begin position="6"/>
        <end position="29"/>
    </location>
</feature>
<feature type="transmembrane region" description="Helical" evidence="8">
    <location>
        <begin position="556"/>
        <end position="577"/>
    </location>
</feature>
<gene>
    <name evidence="10" type="ORF">H6A01_02215</name>
</gene>
<dbReference type="PANTHER" id="PTHR30252">
    <property type="entry name" value="INNER MEMBRANE PEPTIDE TRANSPORTER"/>
    <property type="match status" value="1"/>
</dbReference>
<feature type="transmembrane region" description="Helical" evidence="8">
    <location>
        <begin position="468"/>
        <end position="485"/>
    </location>
</feature>
<feature type="transmembrane region" description="Helical" evidence="8">
    <location>
        <begin position="258"/>
        <end position="275"/>
    </location>
</feature>
<dbReference type="Pfam" id="PF02554">
    <property type="entry name" value="CstA"/>
    <property type="match status" value="1"/>
</dbReference>
<evidence type="ECO:0000256" key="4">
    <source>
        <dbReference type="ARBA" id="ARBA00022475"/>
    </source>
</evidence>
<feature type="transmembrane region" description="Helical" evidence="8">
    <location>
        <begin position="491"/>
        <end position="511"/>
    </location>
</feature>
<feature type="transmembrane region" description="Helical" evidence="8">
    <location>
        <begin position="129"/>
        <end position="154"/>
    </location>
</feature>
<feature type="transmembrane region" description="Helical" evidence="8">
    <location>
        <begin position="88"/>
        <end position="109"/>
    </location>
</feature>
<keyword evidence="11" id="KW-1185">Reference proteome</keyword>
<comment type="caution">
    <text evidence="10">The sequence shown here is derived from an EMBL/GenBank/DDBJ whole genome shotgun (WGS) entry which is preliminary data.</text>
</comment>
<dbReference type="PANTHER" id="PTHR30252:SF3">
    <property type="entry name" value="PYRUVATE_PROTON SYMPORTER BTST"/>
    <property type="match status" value="1"/>
</dbReference>
<evidence type="ECO:0000259" key="9">
    <source>
        <dbReference type="Pfam" id="PF02554"/>
    </source>
</evidence>
<dbReference type="EMBL" id="JACJLA010000003">
    <property type="protein sequence ID" value="MBM6912146.1"/>
    <property type="molecule type" value="Genomic_DNA"/>
</dbReference>
<keyword evidence="6 8" id="KW-1133">Transmembrane helix</keyword>
<feature type="transmembrane region" description="Helical" evidence="8">
    <location>
        <begin position="335"/>
        <end position="355"/>
    </location>
</feature>
<feature type="transmembrane region" description="Helical" evidence="8">
    <location>
        <begin position="193"/>
        <end position="216"/>
    </location>
</feature>
<dbReference type="InterPro" id="IPR003706">
    <property type="entry name" value="CstA_N"/>
</dbReference>
<feature type="transmembrane region" description="Helical" evidence="8">
    <location>
        <begin position="421"/>
        <end position="438"/>
    </location>
</feature>
<keyword evidence="3" id="KW-0813">Transport</keyword>
<evidence type="ECO:0000313" key="11">
    <source>
        <dbReference type="Proteomes" id="UP000707138"/>
    </source>
</evidence>
<protein>
    <submittedName>
        <fullName evidence="10">Carbon starvation protein A</fullName>
    </submittedName>
</protein>
<dbReference type="InterPro" id="IPR051605">
    <property type="entry name" value="CstA"/>
</dbReference>
<name>A0ABS2GDA7_9FIRM</name>
<evidence type="ECO:0000313" key="10">
    <source>
        <dbReference type="EMBL" id="MBM6912146.1"/>
    </source>
</evidence>
<evidence type="ECO:0000256" key="2">
    <source>
        <dbReference type="ARBA" id="ARBA00007755"/>
    </source>
</evidence>